<keyword evidence="7 9" id="KW-0472">Membrane</keyword>
<comment type="caution">
    <text evidence="11">The sequence shown here is derived from an EMBL/GenBank/DDBJ whole genome shotgun (WGS) entry which is preliminary data.</text>
</comment>
<comment type="subcellular location">
    <subcellularLocation>
        <location evidence="1">Endoplasmic reticulum membrane</location>
        <topology evidence="1">Single-pass type II membrane protein</topology>
    </subcellularLocation>
</comment>
<keyword evidence="3 10" id="KW-0812">Transmembrane</keyword>
<dbReference type="PANTHER" id="PTHR12804">
    <property type="entry name" value="MICROSOMAL SIGNAL PEPTIDASE 23 KD SUBUNIT SPC22/23"/>
    <property type="match status" value="1"/>
</dbReference>
<keyword evidence="5" id="KW-0735">Signal-anchor</keyword>
<dbReference type="PANTHER" id="PTHR12804:SF0">
    <property type="entry name" value="SIGNAL PEPTIDASE COMPLEX SUBUNIT 3"/>
    <property type="match status" value="1"/>
</dbReference>
<dbReference type="Proteomes" id="UP001182556">
    <property type="component" value="Unassembled WGS sequence"/>
</dbReference>
<dbReference type="GO" id="GO:0005787">
    <property type="term" value="C:signal peptidase complex"/>
    <property type="evidence" value="ECO:0007669"/>
    <property type="project" value="UniProtKB-UniRule"/>
</dbReference>
<proteinExistence type="inferred from homology"/>
<comment type="function">
    <text evidence="8">Essential component of the signal peptidase complex (SPC) which catalyzes the cleavage of N-terminal signal sequences from nascent proteins as they are translocated into the lumen of the endoplasmic reticulum. Essential for the SPC catalytic activity, possibly by stabilizing and positioning the active center of the complex close to the lumenal surface. Essential for viability.</text>
</comment>
<evidence type="ECO:0000313" key="11">
    <source>
        <dbReference type="EMBL" id="KAK1925851.1"/>
    </source>
</evidence>
<evidence type="ECO:0000256" key="4">
    <source>
        <dbReference type="ARBA" id="ARBA00022824"/>
    </source>
</evidence>
<dbReference type="PIRSF" id="PIRSF016089">
    <property type="entry name" value="SPC22"/>
    <property type="match status" value="1"/>
</dbReference>
<evidence type="ECO:0000256" key="1">
    <source>
        <dbReference type="ARBA" id="ARBA00004648"/>
    </source>
</evidence>
<evidence type="ECO:0000256" key="6">
    <source>
        <dbReference type="ARBA" id="ARBA00022989"/>
    </source>
</evidence>
<dbReference type="GO" id="GO:0006465">
    <property type="term" value="P:signal peptide processing"/>
    <property type="evidence" value="ECO:0007669"/>
    <property type="project" value="UniProtKB-UniRule"/>
</dbReference>
<sequence length="200" mass="22385">MHSSIQRLNHLTSLATTYIMILLGLISIASYLALPPVAGGKLEIKDLIIKKGRQRYWGAREEELGSLRFDVQVDLQPLLESYNTKQLFLYLTADLEETDGSATHEVVLWDRIITRGDMRDFRAVGKQPKRSKGSRKGRGKIRLEDGKNKYPFKMPSGSFKNVESANMTLHYSLMPYVGILSSGIAATAQGPVNIPAVTYR</sequence>
<keyword evidence="6 10" id="KW-1133">Transmembrane helix</keyword>
<keyword evidence="4 9" id="KW-0256">Endoplasmic reticulum</keyword>
<dbReference type="GO" id="GO:0045047">
    <property type="term" value="P:protein targeting to ER"/>
    <property type="evidence" value="ECO:0007669"/>
    <property type="project" value="TreeGrafter"/>
</dbReference>
<dbReference type="AlphaFoldDB" id="A0AAD9L744"/>
<evidence type="ECO:0000313" key="12">
    <source>
        <dbReference type="Proteomes" id="UP001182556"/>
    </source>
</evidence>
<evidence type="ECO:0000256" key="5">
    <source>
        <dbReference type="ARBA" id="ARBA00022968"/>
    </source>
</evidence>
<gene>
    <name evidence="11" type="ORF">DB88DRAFT_485370</name>
</gene>
<comment type="similarity">
    <text evidence="2 9">Belongs to the SPCS3 family.</text>
</comment>
<accession>A0AAD9L744</accession>
<keyword evidence="12" id="KW-1185">Reference proteome</keyword>
<reference evidence="11" key="1">
    <citation type="submission" date="2023-02" db="EMBL/GenBank/DDBJ databases">
        <title>Identification and recombinant expression of a fungal hydrolase from Papiliotrema laurentii that hydrolyzes apple cutin and clears colloidal polyester polyurethane.</title>
        <authorList>
            <consortium name="DOE Joint Genome Institute"/>
            <person name="Roman V.A."/>
            <person name="Bojanowski C."/>
            <person name="Crable B.R."/>
            <person name="Wagner D.N."/>
            <person name="Hung C.S."/>
            <person name="Nadeau L.J."/>
            <person name="Schratz L."/>
            <person name="Haridas S."/>
            <person name="Pangilinan J."/>
            <person name="Lipzen A."/>
            <person name="Na H."/>
            <person name="Yan M."/>
            <person name="Ng V."/>
            <person name="Grigoriev I.V."/>
            <person name="Spatafora J.W."/>
            <person name="Barlow D."/>
            <person name="Biffinger J."/>
            <person name="Kelley-Loughnane N."/>
            <person name="Varaljay V.A."/>
            <person name="Crookes-Goodson W.J."/>
        </authorList>
    </citation>
    <scope>NUCLEOTIDE SEQUENCE</scope>
    <source>
        <strain evidence="11">5307AH</strain>
    </source>
</reference>
<evidence type="ECO:0000256" key="2">
    <source>
        <dbReference type="ARBA" id="ARBA00009289"/>
    </source>
</evidence>
<name>A0AAD9L744_PAPLA</name>
<evidence type="ECO:0000256" key="9">
    <source>
        <dbReference type="PIRNR" id="PIRNR016089"/>
    </source>
</evidence>
<dbReference type="EMBL" id="JAODAN010000003">
    <property type="protein sequence ID" value="KAK1925851.1"/>
    <property type="molecule type" value="Genomic_DNA"/>
</dbReference>
<evidence type="ECO:0000256" key="7">
    <source>
        <dbReference type="ARBA" id="ARBA00023136"/>
    </source>
</evidence>
<evidence type="ECO:0000256" key="10">
    <source>
        <dbReference type="SAM" id="Phobius"/>
    </source>
</evidence>
<evidence type="ECO:0000256" key="8">
    <source>
        <dbReference type="ARBA" id="ARBA00045670"/>
    </source>
</evidence>
<evidence type="ECO:0000256" key="3">
    <source>
        <dbReference type="ARBA" id="ARBA00022692"/>
    </source>
</evidence>
<dbReference type="Pfam" id="PF04573">
    <property type="entry name" value="SPC22"/>
    <property type="match status" value="1"/>
</dbReference>
<dbReference type="InterPro" id="IPR007653">
    <property type="entry name" value="SPC3"/>
</dbReference>
<organism evidence="11 12">
    <name type="scientific">Papiliotrema laurentii</name>
    <name type="common">Cryptococcus laurentii</name>
    <dbReference type="NCBI Taxonomy" id="5418"/>
    <lineage>
        <taxon>Eukaryota</taxon>
        <taxon>Fungi</taxon>
        <taxon>Dikarya</taxon>
        <taxon>Basidiomycota</taxon>
        <taxon>Agaricomycotina</taxon>
        <taxon>Tremellomycetes</taxon>
        <taxon>Tremellales</taxon>
        <taxon>Rhynchogastremaceae</taxon>
        <taxon>Papiliotrema</taxon>
    </lineage>
</organism>
<protein>
    <recommendedName>
        <fullName evidence="9">Signal peptidase subunit 3</fullName>
    </recommendedName>
</protein>
<feature type="transmembrane region" description="Helical" evidence="10">
    <location>
        <begin position="12"/>
        <end position="34"/>
    </location>
</feature>